<dbReference type="AlphaFoldDB" id="A0ABD6DS94"/>
<dbReference type="Pfam" id="PF00528">
    <property type="entry name" value="BPD_transp_1"/>
    <property type="match status" value="1"/>
</dbReference>
<dbReference type="PROSITE" id="PS50928">
    <property type="entry name" value="ABC_TM1"/>
    <property type="match status" value="1"/>
</dbReference>
<accession>A0ABD6DS94</accession>
<protein>
    <submittedName>
        <fullName evidence="9">ABC transporter permease</fullName>
    </submittedName>
</protein>
<evidence type="ECO:0000256" key="1">
    <source>
        <dbReference type="ARBA" id="ARBA00004651"/>
    </source>
</evidence>
<evidence type="ECO:0000256" key="6">
    <source>
        <dbReference type="ARBA" id="ARBA00023136"/>
    </source>
</evidence>
<name>A0ABD6DS94_9EURY</name>
<evidence type="ECO:0000256" key="5">
    <source>
        <dbReference type="ARBA" id="ARBA00022989"/>
    </source>
</evidence>
<evidence type="ECO:0000313" key="10">
    <source>
        <dbReference type="Proteomes" id="UP001597092"/>
    </source>
</evidence>
<dbReference type="SUPFAM" id="SSF161098">
    <property type="entry name" value="MetI-like"/>
    <property type="match status" value="1"/>
</dbReference>
<feature type="transmembrane region" description="Helical" evidence="7">
    <location>
        <begin position="213"/>
        <end position="235"/>
    </location>
</feature>
<evidence type="ECO:0000256" key="7">
    <source>
        <dbReference type="RuleBase" id="RU363032"/>
    </source>
</evidence>
<proteinExistence type="inferred from homology"/>
<dbReference type="InterPro" id="IPR000515">
    <property type="entry name" value="MetI-like"/>
</dbReference>
<dbReference type="RefSeq" id="WP_256307618.1">
    <property type="nucleotide sequence ID" value="NZ_JANHAW010000002.1"/>
</dbReference>
<keyword evidence="3" id="KW-1003">Cell membrane</keyword>
<keyword evidence="5 7" id="KW-1133">Transmembrane helix</keyword>
<comment type="caution">
    <text evidence="9">The sequence shown here is derived from an EMBL/GenBank/DDBJ whole genome shotgun (WGS) entry which is preliminary data.</text>
</comment>
<comment type="subcellular location">
    <subcellularLocation>
        <location evidence="1 7">Cell membrane</location>
        <topology evidence="1 7">Multi-pass membrane protein</topology>
    </subcellularLocation>
</comment>
<feature type="transmembrane region" description="Helical" evidence="7">
    <location>
        <begin position="247"/>
        <end position="264"/>
    </location>
</feature>
<keyword evidence="6 7" id="KW-0472">Membrane</keyword>
<feature type="transmembrane region" description="Helical" evidence="7">
    <location>
        <begin position="150"/>
        <end position="170"/>
    </location>
</feature>
<keyword evidence="10" id="KW-1185">Reference proteome</keyword>
<dbReference type="CDD" id="cd06261">
    <property type="entry name" value="TM_PBP2"/>
    <property type="match status" value="1"/>
</dbReference>
<dbReference type="PANTHER" id="PTHR30151:SF0">
    <property type="entry name" value="ABC TRANSPORTER PERMEASE PROTEIN MJ0413-RELATED"/>
    <property type="match status" value="1"/>
</dbReference>
<keyword evidence="4 7" id="KW-0812">Transmembrane</keyword>
<evidence type="ECO:0000256" key="2">
    <source>
        <dbReference type="ARBA" id="ARBA00022448"/>
    </source>
</evidence>
<evidence type="ECO:0000256" key="4">
    <source>
        <dbReference type="ARBA" id="ARBA00022692"/>
    </source>
</evidence>
<dbReference type="Proteomes" id="UP001597092">
    <property type="component" value="Unassembled WGS sequence"/>
</dbReference>
<dbReference type="InterPro" id="IPR035906">
    <property type="entry name" value="MetI-like_sf"/>
</dbReference>
<dbReference type="Gene3D" id="1.10.3720.10">
    <property type="entry name" value="MetI-like"/>
    <property type="match status" value="1"/>
</dbReference>
<evidence type="ECO:0000256" key="3">
    <source>
        <dbReference type="ARBA" id="ARBA00022475"/>
    </source>
</evidence>
<sequence length="281" mass="30726">MSVEHETDDEQLDSSVDARGSSILSRLPLTEEQLISLGSPVMFVILWEATVQFGFLPEAWFPAPSSIFGTLIELIRNGTLVENTAITLRRLLGAFLLAAVPGIVLGLIMGLNATFRAIMDPLVSMLYPIPKIALLPLIIIIFGFGDRSIIVTASITSFFIILLNTMAGVLEIDDVLLEAAENFHARGFQKFYKVVLPGAMPLIFTGLRLGLGLALIVTIAAEFIASESGLGYFILNSWQILRVEYMFAGFIVIGVIGSLLTLGVEKLGDHLMPWRETDTIR</sequence>
<gene>
    <name evidence="9" type="ORF">ACFSAS_04710</name>
</gene>
<dbReference type="GO" id="GO:0005886">
    <property type="term" value="C:plasma membrane"/>
    <property type="evidence" value="ECO:0007669"/>
    <property type="project" value="UniProtKB-SubCell"/>
</dbReference>
<evidence type="ECO:0000259" key="8">
    <source>
        <dbReference type="PROSITE" id="PS50928"/>
    </source>
</evidence>
<reference evidence="9 10" key="1">
    <citation type="journal article" date="2019" name="Int. J. Syst. Evol. Microbiol.">
        <title>The Global Catalogue of Microorganisms (GCM) 10K type strain sequencing project: providing services to taxonomists for standard genome sequencing and annotation.</title>
        <authorList>
            <consortium name="The Broad Institute Genomics Platform"/>
            <consortium name="The Broad Institute Genome Sequencing Center for Infectious Disease"/>
            <person name="Wu L."/>
            <person name="Ma J."/>
        </authorList>
    </citation>
    <scope>NUCLEOTIDE SEQUENCE [LARGE SCALE GENOMIC DNA]</scope>
    <source>
        <strain evidence="9 10">CGMCC 1.10387</strain>
    </source>
</reference>
<feature type="domain" description="ABC transmembrane type-1" evidence="8">
    <location>
        <begin position="84"/>
        <end position="268"/>
    </location>
</feature>
<dbReference type="PANTHER" id="PTHR30151">
    <property type="entry name" value="ALKANE SULFONATE ABC TRANSPORTER-RELATED, MEMBRANE SUBUNIT"/>
    <property type="match status" value="1"/>
</dbReference>
<feature type="transmembrane region" description="Helical" evidence="7">
    <location>
        <begin position="91"/>
        <end position="113"/>
    </location>
</feature>
<evidence type="ECO:0000313" key="9">
    <source>
        <dbReference type="EMBL" id="MFD1684908.1"/>
    </source>
</evidence>
<keyword evidence="2 7" id="KW-0813">Transport</keyword>
<organism evidence="9 10">
    <name type="scientific">Halobellus litoreus</name>
    <dbReference type="NCBI Taxonomy" id="755310"/>
    <lineage>
        <taxon>Archaea</taxon>
        <taxon>Methanobacteriati</taxon>
        <taxon>Methanobacteriota</taxon>
        <taxon>Stenosarchaea group</taxon>
        <taxon>Halobacteria</taxon>
        <taxon>Halobacteriales</taxon>
        <taxon>Haloferacaceae</taxon>
        <taxon>Halobellus</taxon>
    </lineage>
</organism>
<dbReference type="EMBL" id="JBHUDP010000001">
    <property type="protein sequence ID" value="MFD1684908.1"/>
    <property type="molecule type" value="Genomic_DNA"/>
</dbReference>
<feature type="transmembrane region" description="Helical" evidence="7">
    <location>
        <begin position="125"/>
        <end position="144"/>
    </location>
</feature>
<comment type="similarity">
    <text evidence="7">Belongs to the binding-protein-dependent transport system permease family.</text>
</comment>